<feature type="region of interest" description="Disordered" evidence="1">
    <location>
        <begin position="36"/>
        <end position="73"/>
    </location>
</feature>
<evidence type="ECO:0000256" key="2">
    <source>
        <dbReference type="SAM" id="Phobius"/>
    </source>
</evidence>
<evidence type="ECO:0000313" key="4">
    <source>
        <dbReference type="Proteomes" id="UP000243719"/>
    </source>
</evidence>
<accession>A0A1H2PNY8</accession>
<feature type="compositionally biased region" description="Low complexity" evidence="1">
    <location>
        <begin position="123"/>
        <end position="159"/>
    </location>
</feature>
<keyword evidence="2" id="KW-1133">Transmembrane helix</keyword>
<feature type="compositionally biased region" description="Basic and acidic residues" evidence="1">
    <location>
        <begin position="175"/>
        <end position="186"/>
    </location>
</feature>
<dbReference type="Proteomes" id="UP000243719">
    <property type="component" value="Unassembled WGS sequence"/>
</dbReference>
<keyword evidence="2" id="KW-0812">Transmembrane</keyword>
<name>A0A1H2PNY8_9BURK</name>
<gene>
    <name evidence="3" type="ORF">SAMN05216551_10554</name>
</gene>
<reference evidence="4" key="1">
    <citation type="submission" date="2016-09" db="EMBL/GenBank/DDBJ databases">
        <authorList>
            <person name="Varghese N."/>
            <person name="Submissions S."/>
        </authorList>
    </citation>
    <scope>NUCLEOTIDE SEQUENCE [LARGE SCALE GENOMIC DNA]</scope>
    <source>
        <strain evidence="4">JS23</strain>
    </source>
</reference>
<dbReference type="AlphaFoldDB" id="A0A1H2PNY8"/>
<feature type="compositionally biased region" description="Polar residues" evidence="1">
    <location>
        <begin position="196"/>
        <end position="210"/>
    </location>
</feature>
<feature type="region of interest" description="Disordered" evidence="1">
    <location>
        <begin position="109"/>
        <end position="210"/>
    </location>
</feature>
<evidence type="ECO:0000256" key="1">
    <source>
        <dbReference type="SAM" id="MobiDB-lite"/>
    </source>
</evidence>
<keyword evidence="4" id="KW-1185">Reference proteome</keyword>
<dbReference type="EMBL" id="FNLO01000005">
    <property type="protein sequence ID" value="SDV48392.1"/>
    <property type="molecule type" value="Genomic_DNA"/>
</dbReference>
<sequence>MSVALRPSESRLVNWLGLAALVGGIAFAVWYGASRSGTEPEAGDANTRSQAIAPHARSTERGPSRDAVSASDVSRAGPAVAPAASGATVASGAAATLAASAGHASAPAAIAPNARRRDVGANTAATSSAPAPAVQPPVRQAVRQRAAATRPATAPAARVETGRVGSLRADIARYNAERGEAPETRRWSAGAGAESSWVNNPQSYDSIYRN</sequence>
<organism evidence="3 4">
    <name type="scientific">Chitinasiproducens palmae</name>
    <dbReference type="NCBI Taxonomy" id="1770053"/>
    <lineage>
        <taxon>Bacteria</taxon>
        <taxon>Pseudomonadati</taxon>
        <taxon>Pseudomonadota</taxon>
        <taxon>Betaproteobacteria</taxon>
        <taxon>Burkholderiales</taxon>
        <taxon>Burkholderiaceae</taxon>
        <taxon>Chitinasiproducens</taxon>
    </lineage>
</organism>
<keyword evidence="2" id="KW-0472">Membrane</keyword>
<proteinExistence type="predicted"/>
<protein>
    <submittedName>
        <fullName evidence="3">Uncharacterized protein</fullName>
    </submittedName>
</protein>
<evidence type="ECO:0000313" key="3">
    <source>
        <dbReference type="EMBL" id="SDV48392.1"/>
    </source>
</evidence>
<feature type="transmembrane region" description="Helical" evidence="2">
    <location>
        <begin position="12"/>
        <end position="33"/>
    </location>
</feature>
<dbReference type="RefSeq" id="WP_091907541.1">
    <property type="nucleotide sequence ID" value="NZ_FNLO01000005.1"/>
</dbReference>